<evidence type="ECO:0000313" key="1">
    <source>
        <dbReference type="EMBL" id="EFJ12562.1"/>
    </source>
</evidence>
<dbReference type="KEGG" id="smo:SELMODRAFT_425234"/>
<name>D8SSG0_SELML</name>
<organism evidence="2">
    <name type="scientific">Selaginella moellendorffii</name>
    <name type="common">Spikemoss</name>
    <dbReference type="NCBI Taxonomy" id="88036"/>
    <lineage>
        <taxon>Eukaryota</taxon>
        <taxon>Viridiplantae</taxon>
        <taxon>Streptophyta</taxon>
        <taxon>Embryophyta</taxon>
        <taxon>Tracheophyta</taxon>
        <taxon>Lycopodiopsida</taxon>
        <taxon>Selaginellales</taxon>
        <taxon>Selaginellaceae</taxon>
        <taxon>Selaginella</taxon>
    </lineage>
</organism>
<gene>
    <name evidence="1" type="ORF">SELMODRAFT_425234</name>
</gene>
<dbReference type="InParanoid" id="D8SSG0"/>
<dbReference type="Gramene" id="EFJ12562">
    <property type="protein sequence ID" value="EFJ12562"/>
    <property type="gene ID" value="SELMODRAFT_425234"/>
</dbReference>
<accession>D8SSG0</accession>
<dbReference type="Proteomes" id="UP000001514">
    <property type="component" value="Unassembled WGS sequence"/>
</dbReference>
<dbReference type="AlphaFoldDB" id="D8SSG0"/>
<protein>
    <submittedName>
        <fullName evidence="1">Uncharacterized protein</fullName>
    </submittedName>
</protein>
<dbReference type="EMBL" id="GL377638">
    <property type="protein sequence ID" value="EFJ12562.1"/>
    <property type="molecule type" value="Genomic_DNA"/>
</dbReference>
<sequence length="102" mass="12032">MEPFELYLPLTADMEVLAQVPIWKSVEYDKGFSRYRPQAHLFMWTWIDYLNGKMQERGLQRVKYALKLDQAFELGQCFASAGVRPRRITSPIRGLRLEETYA</sequence>
<reference evidence="1" key="1">
    <citation type="journal article" date="2011" name="Science">
        <title>The Selaginella genome identifies genetic changes associated with the evolution of vascular plants.</title>
        <authorList>
            <person name="Banks J.A."/>
            <person name="Nishiyama T."/>
            <person name="Hasebe M."/>
            <person name="Bowman J.L."/>
            <person name="Gribskov M."/>
            <person name="dePamphilis C."/>
            <person name="Albert V.A."/>
            <person name="Aono N."/>
            <person name="Aoyama T."/>
            <person name="Ambrose B.A."/>
            <person name="Ashton N.W."/>
            <person name="Axtell M.J."/>
            <person name="Barker E."/>
            <person name="Barker M.S."/>
            <person name="Bennetzen J.L."/>
            <person name="Bonawitz N.D."/>
            <person name="Chapple C."/>
            <person name="Cheng C."/>
            <person name="Correa L.G."/>
            <person name="Dacre M."/>
            <person name="DeBarry J."/>
            <person name="Dreyer I."/>
            <person name="Elias M."/>
            <person name="Engstrom E.M."/>
            <person name="Estelle M."/>
            <person name="Feng L."/>
            <person name="Finet C."/>
            <person name="Floyd S.K."/>
            <person name="Frommer W.B."/>
            <person name="Fujita T."/>
            <person name="Gramzow L."/>
            <person name="Gutensohn M."/>
            <person name="Harholt J."/>
            <person name="Hattori M."/>
            <person name="Heyl A."/>
            <person name="Hirai T."/>
            <person name="Hiwatashi Y."/>
            <person name="Ishikawa M."/>
            <person name="Iwata M."/>
            <person name="Karol K.G."/>
            <person name="Koehler B."/>
            <person name="Kolukisaoglu U."/>
            <person name="Kubo M."/>
            <person name="Kurata T."/>
            <person name="Lalonde S."/>
            <person name="Li K."/>
            <person name="Li Y."/>
            <person name="Litt A."/>
            <person name="Lyons E."/>
            <person name="Manning G."/>
            <person name="Maruyama T."/>
            <person name="Michael T.P."/>
            <person name="Mikami K."/>
            <person name="Miyazaki S."/>
            <person name="Morinaga S."/>
            <person name="Murata T."/>
            <person name="Mueller-Roeber B."/>
            <person name="Nelson D.R."/>
            <person name="Obara M."/>
            <person name="Oguri Y."/>
            <person name="Olmstead R.G."/>
            <person name="Onodera N."/>
            <person name="Petersen B.L."/>
            <person name="Pils B."/>
            <person name="Prigge M."/>
            <person name="Rensing S.A."/>
            <person name="Riano-Pachon D.M."/>
            <person name="Roberts A.W."/>
            <person name="Sato Y."/>
            <person name="Scheller H.V."/>
            <person name="Schulz B."/>
            <person name="Schulz C."/>
            <person name="Shakirov E.V."/>
            <person name="Shibagaki N."/>
            <person name="Shinohara N."/>
            <person name="Shippen D.E."/>
            <person name="Soerensen I."/>
            <person name="Sotooka R."/>
            <person name="Sugimoto N."/>
            <person name="Sugita M."/>
            <person name="Sumikawa N."/>
            <person name="Tanurdzic M."/>
            <person name="Theissen G."/>
            <person name="Ulvskov P."/>
            <person name="Wakazuki S."/>
            <person name="Weng J.K."/>
            <person name="Willats W.W."/>
            <person name="Wipf D."/>
            <person name="Wolf P.G."/>
            <person name="Yang L."/>
            <person name="Zimmer A.D."/>
            <person name="Zhu Q."/>
            <person name="Mitros T."/>
            <person name="Hellsten U."/>
            <person name="Loque D."/>
            <person name="Otillar R."/>
            <person name="Salamov A."/>
            <person name="Schmutz J."/>
            <person name="Shapiro H."/>
            <person name="Lindquist E."/>
            <person name="Lucas S."/>
            <person name="Rokhsar D."/>
            <person name="Grigoriev I.V."/>
        </authorList>
    </citation>
    <scope>NUCLEOTIDE SEQUENCE [LARGE SCALE GENOMIC DNA]</scope>
</reference>
<evidence type="ECO:0000313" key="2">
    <source>
        <dbReference type="Proteomes" id="UP000001514"/>
    </source>
</evidence>
<dbReference type="HOGENOM" id="CLU_2282333_0_0_1"/>
<keyword evidence="2" id="KW-1185">Reference proteome</keyword>
<proteinExistence type="predicted"/>